<name>A0A7C3UZ20_9BACT</name>
<feature type="transmembrane region" description="Helical" evidence="1">
    <location>
        <begin position="45"/>
        <end position="68"/>
    </location>
</feature>
<feature type="transmembrane region" description="Helical" evidence="1">
    <location>
        <begin position="80"/>
        <end position="100"/>
    </location>
</feature>
<keyword evidence="1" id="KW-1133">Transmembrane helix</keyword>
<evidence type="ECO:0000256" key="1">
    <source>
        <dbReference type="SAM" id="Phobius"/>
    </source>
</evidence>
<proteinExistence type="predicted"/>
<organism evidence="2">
    <name type="scientific">Desulfobacca acetoxidans</name>
    <dbReference type="NCBI Taxonomy" id="60893"/>
    <lineage>
        <taxon>Bacteria</taxon>
        <taxon>Pseudomonadati</taxon>
        <taxon>Thermodesulfobacteriota</taxon>
        <taxon>Desulfobaccia</taxon>
        <taxon>Desulfobaccales</taxon>
        <taxon>Desulfobaccaceae</taxon>
        <taxon>Desulfobacca</taxon>
    </lineage>
</organism>
<accession>A0A7C3UZ20</accession>
<evidence type="ECO:0008006" key="3">
    <source>
        <dbReference type="Google" id="ProtNLM"/>
    </source>
</evidence>
<protein>
    <recommendedName>
        <fullName evidence="3">Methylamine utilization protein MauE</fullName>
    </recommendedName>
</protein>
<keyword evidence="1" id="KW-0472">Membrane</keyword>
<dbReference type="AlphaFoldDB" id="A0A7C3UZ20"/>
<gene>
    <name evidence="2" type="ORF">ENW96_11020</name>
</gene>
<dbReference type="EMBL" id="DTMF01000267">
    <property type="protein sequence ID" value="HGF34897.1"/>
    <property type="molecule type" value="Genomic_DNA"/>
</dbReference>
<reference evidence="2" key="1">
    <citation type="journal article" date="2020" name="mSystems">
        <title>Genome- and Community-Level Interaction Insights into Carbon Utilization and Element Cycling Functions of Hydrothermarchaeota in Hydrothermal Sediment.</title>
        <authorList>
            <person name="Zhou Z."/>
            <person name="Liu Y."/>
            <person name="Xu W."/>
            <person name="Pan J."/>
            <person name="Luo Z.H."/>
            <person name="Li M."/>
        </authorList>
    </citation>
    <scope>NUCLEOTIDE SEQUENCE [LARGE SCALE GENOMIC DNA]</scope>
    <source>
        <strain evidence="2">SpSt-897</strain>
    </source>
</reference>
<keyword evidence="1" id="KW-0812">Transmembrane</keyword>
<evidence type="ECO:0000313" key="2">
    <source>
        <dbReference type="EMBL" id="HGF34897.1"/>
    </source>
</evidence>
<comment type="caution">
    <text evidence="2">The sequence shown here is derived from an EMBL/GenBank/DDBJ whole genome shotgun (WGS) entry which is preliminary data.</text>
</comment>
<sequence length="119" mass="12753">MPLSSPGWNWGVLVFGSLVERQRLAAGLGLAAGDGQTPAMLRRSALLLIMLQLFRFMAVLTMARGLGIECGCGLFFGRPVGWAAVLEDFLLLGATAWVYWREGVTGQEKGGILGRSAQV</sequence>